<evidence type="ECO:0000313" key="2">
    <source>
        <dbReference type="EMBL" id="KAL0978952.1"/>
    </source>
</evidence>
<reference evidence="2 3" key="1">
    <citation type="submission" date="2024-06" db="EMBL/GenBank/DDBJ databases">
        <authorList>
            <person name="Pan Q."/>
            <person name="Wen M."/>
            <person name="Jouanno E."/>
            <person name="Zahm M."/>
            <person name="Klopp C."/>
            <person name="Cabau C."/>
            <person name="Louis A."/>
            <person name="Berthelot C."/>
            <person name="Parey E."/>
            <person name="Roest Crollius H."/>
            <person name="Montfort J."/>
            <person name="Robinson-Rechavi M."/>
            <person name="Bouchez O."/>
            <person name="Lampietro C."/>
            <person name="Lopez Roques C."/>
            <person name="Donnadieu C."/>
            <person name="Postlethwait J."/>
            <person name="Bobe J."/>
            <person name="Verreycken H."/>
            <person name="Guiguen Y."/>
        </authorList>
    </citation>
    <scope>NUCLEOTIDE SEQUENCE [LARGE SCALE GENOMIC DNA]</scope>
    <source>
        <strain evidence="2">Up_M1</strain>
        <tissue evidence="2">Testis</tissue>
    </source>
</reference>
<evidence type="ECO:0000256" key="1">
    <source>
        <dbReference type="PROSITE-ProRule" id="PRU00259"/>
    </source>
</evidence>
<dbReference type="EMBL" id="JAGEUA010000005">
    <property type="protein sequence ID" value="KAL0978952.1"/>
    <property type="molecule type" value="Genomic_DNA"/>
</dbReference>
<dbReference type="PANTHER" id="PTHR15599">
    <property type="entry name" value="RTDR1"/>
    <property type="match status" value="1"/>
</dbReference>
<comment type="caution">
    <text evidence="2">The sequence shown here is derived from an EMBL/GenBank/DDBJ whole genome shotgun (WGS) entry which is preliminary data.</text>
</comment>
<dbReference type="InterPro" id="IPR000225">
    <property type="entry name" value="Armadillo"/>
</dbReference>
<organism evidence="2 3">
    <name type="scientific">Umbra pygmaea</name>
    <name type="common">Eastern mudminnow</name>
    <dbReference type="NCBI Taxonomy" id="75934"/>
    <lineage>
        <taxon>Eukaryota</taxon>
        <taxon>Metazoa</taxon>
        <taxon>Chordata</taxon>
        <taxon>Craniata</taxon>
        <taxon>Vertebrata</taxon>
        <taxon>Euteleostomi</taxon>
        <taxon>Actinopterygii</taxon>
        <taxon>Neopterygii</taxon>
        <taxon>Teleostei</taxon>
        <taxon>Protacanthopterygii</taxon>
        <taxon>Esociformes</taxon>
        <taxon>Umbridae</taxon>
        <taxon>Umbra</taxon>
    </lineage>
</organism>
<sequence>MASTRISEQLPHIDTTQSSVGFGNRALPRLYLELQDPQLYIRQRALAVLCDLVHDPEKAYEAVYNGCLERLKVMLQDSDSSVRIKTTEAVYLIAAHNVGRDALIKWDVVAPLSDLLDDPVDACRNNVHRALKRLAEVPAGAEYIVSSGLVPQLVMKLPVEKDDVLASILATLCYCVRVDALPALESHCVLVLRNLLSHPSPDIRRSVATALMAISVPLEGKHKVCDGGVLPDLVKLLSGPDLGVTASAAGTIMYTAIITKGKFQAIEAGAIPPLLKLVQSEDKAVCANALRALTTLAEVPCAREQLREQLPLLEGRLNHPASIIRRAAATAIRVISWTP</sequence>
<gene>
    <name evidence="2" type="ORF">UPYG_G00178380</name>
</gene>
<proteinExistence type="predicted"/>
<dbReference type="InterPro" id="IPR042856">
    <property type="entry name" value="RSP14"/>
</dbReference>
<dbReference type="AlphaFoldDB" id="A0ABD0WQE3"/>
<evidence type="ECO:0000313" key="3">
    <source>
        <dbReference type="Proteomes" id="UP001557470"/>
    </source>
</evidence>
<dbReference type="InterPro" id="IPR011989">
    <property type="entry name" value="ARM-like"/>
</dbReference>
<keyword evidence="3" id="KW-1185">Reference proteome</keyword>
<dbReference type="InterPro" id="IPR016024">
    <property type="entry name" value="ARM-type_fold"/>
</dbReference>
<dbReference type="Proteomes" id="UP001557470">
    <property type="component" value="Unassembled WGS sequence"/>
</dbReference>
<name>A0ABD0WQE3_UMBPY</name>
<protein>
    <recommendedName>
        <fullName evidence="4">Radial spoke protein 8</fullName>
    </recommendedName>
</protein>
<dbReference type="Pfam" id="PF00514">
    <property type="entry name" value="Arm"/>
    <property type="match status" value="1"/>
</dbReference>
<dbReference type="SUPFAM" id="SSF48371">
    <property type="entry name" value="ARM repeat"/>
    <property type="match status" value="1"/>
</dbReference>
<dbReference type="Gene3D" id="1.25.10.10">
    <property type="entry name" value="Leucine-rich Repeat Variant"/>
    <property type="match status" value="2"/>
</dbReference>
<accession>A0ABD0WQE3</accession>
<dbReference type="SMART" id="SM00185">
    <property type="entry name" value="ARM"/>
    <property type="match status" value="4"/>
</dbReference>
<dbReference type="PROSITE" id="PS50176">
    <property type="entry name" value="ARM_REPEAT"/>
    <property type="match status" value="1"/>
</dbReference>
<dbReference type="PANTHER" id="PTHR15599:SF1">
    <property type="entry name" value="RADIAL SPOKE HEAD 14 HOMOLOG"/>
    <property type="match status" value="1"/>
</dbReference>
<feature type="repeat" description="ARM" evidence="1">
    <location>
        <begin position="269"/>
        <end position="297"/>
    </location>
</feature>
<evidence type="ECO:0008006" key="4">
    <source>
        <dbReference type="Google" id="ProtNLM"/>
    </source>
</evidence>